<proteinExistence type="predicted"/>
<gene>
    <name evidence="5" type="ORF">ACFSQJ_06825</name>
</gene>
<dbReference type="Pfam" id="PF00691">
    <property type="entry name" value="OmpA"/>
    <property type="match status" value="1"/>
</dbReference>
<evidence type="ECO:0000256" key="2">
    <source>
        <dbReference type="SAM" id="MobiDB-lite"/>
    </source>
</evidence>
<dbReference type="Gene3D" id="3.30.1330.60">
    <property type="entry name" value="OmpA-like domain"/>
    <property type="match status" value="2"/>
</dbReference>
<dbReference type="Proteomes" id="UP001597526">
    <property type="component" value="Unassembled WGS sequence"/>
</dbReference>
<dbReference type="InterPro" id="IPR036737">
    <property type="entry name" value="OmpA-like_sf"/>
</dbReference>
<feature type="domain" description="OmpA-like" evidence="4">
    <location>
        <begin position="189"/>
        <end position="305"/>
    </location>
</feature>
<keyword evidence="3" id="KW-0812">Transmembrane</keyword>
<dbReference type="InterPro" id="IPR050330">
    <property type="entry name" value="Bact_OuterMem_StrucFunc"/>
</dbReference>
<dbReference type="PROSITE" id="PS51123">
    <property type="entry name" value="OMPA_2"/>
    <property type="match status" value="1"/>
</dbReference>
<reference evidence="6" key="1">
    <citation type="journal article" date="2019" name="Int. J. Syst. Evol. Microbiol.">
        <title>The Global Catalogue of Microorganisms (GCM) 10K type strain sequencing project: providing services to taxonomists for standard genome sequencing and annotation.</title>
        <authorList>
            <consortium name="The Broad Institute Genomics Platform"/>
            <consortium name="The Broad Institute Genome Sequencing Center for Infectious Disease"/>
            <person name="Wu L."/>
            <person name="Ma J."/>
        </authorList>
    </citation>
    <scope>NUCLEOTIDE SEQUENCE [LARGE SCALE GENOMIC DNA]</scope>
    <source>
        <strain evidence="6">KCTC 52368</strain>
    </source>
</reference>
<evidence type="ECO:0000256" key="1">
    <source>
        <dbReference type="PROSITE-ProRule" id="PRU00473"/>
    </source>
</evidence>
<keyword evidence="1 3" id="KW-0472">Membrane</keyword>
<dbReference type="SUPFAM" id="SSF103088">
    <property type="entry name" value="OmpA-like"/>
    <property type="match status" value="2"/>
</dbReference>
<dbReference type="CDD" id="cd07185">
    <property type="entry name" value="OmpA_C-like"/>
    <property type="match status" value="1"/>
</dbReference>
<feature type="compositionally biased region" description="Polar residues" evidence="2">
    <location>
        <begin position="275"/>
        <end position="290"/>
    </location>
</feature>
<keyword evidence="3" id="KW-1133">Transmembrane helix</keyword>
<evidence type="ECO:0000313" key="6">
    <source>
        <dbReference type="Proteomes" id="UP001597526"/>
    </source>
</evidence>
<name>A0ABW5MU57_9FLAO</name>
<protein>
    <submittedName>
        <fullName evidence="5">OmpA family protein</fullName>
    </submittedName>
</protein>
<accession>A0ABW5MU57</accession>
<feature type="region of interest" description="Disordered" evidence="2">
    <location>
        <begin position="275"/>
        <end position="305"/>
    </location>
</feature>
<feature type="transmembrane region" description="Helical" evidence="3">
    <location>
        <begin position="7"/>
        <end position="23"/>
    </location>
</feature>
<dbReference type="RefSeq" id="WP_377766209.1">
    <property type="nucleotide sequence ID" value="NZ_JBHULB010000007.1"/>
</dbReference>
<evidence type="ECO:0000259" key="4">
    <source>
        <dbReference type="PROSITE" id="PS51123"/>
    </source>
</evidence>
<evidence type="ECO:0000313" key="5">
    <source>
        <dbReference type="EMBL" id="MFD2586637.1"/>
    </source>
</evidence>
<comment type="caution">
    <text evidence="5">The sequence shown here is derived from an EMBL/GenBank/DDBJ whole genome shotgun (WGS) entry which is preliminary data.</text>
</comment>
<dbReference type="PANTHER" id="PTHR30329:SF21">
    <property type="entry name" value="LIPOPROTEIN YIAD-RELATED"/>
    <property type="match status" value="1"/>
</dbReference>
<keyword evidence="6" id="KW-1185">Reference proteome</keyword>
<dbReference type="InterPro" id="IPR006665">
    <property type="entry name" value="OmpA-like"/>
</dbReference>
<evidence type="ECO:0000256" key="3">
    <source>
        <dbReference type="SAM" id="Phobius"/>
    </source>
</evidence>
<dbReference type="EMBL" id="JBHULB010000007">
    <property type="protein sequence ID" value="MFD2586637.1"/>
    <property type="molecule type" value="Genomic_DNA"/>
</dbReference>
<dbReference type="PANTHER" id="PTHR30329">
    <property type="entry name" value="STATOR ELEMENT OF FLAGELLAR MOTOR COMPLEX"/>
    <property type="match status" value="1"/>
</dbReference>
<sequence length="305" mass="33210">MTRNLSYLLGMIITILAGIYFYLSCCSECGTQVADTDAEAAQEEIVPPKEPEATTFPFSFKDGDYAFEVQDNFNFKLSSASFLTPLSDTIGSGIEGLKGYLAENANKVINITGLYKSEETNNTAFPNLGLARANKVKNYFVSQGIPSAQTNTFGKLMNDFLPLDDTLLGPITYEINTQAEDADEALKALYDDIKANPLVLYFNTGEAAINLTPEQREKVAKIARYLDKVDGATCNVVGHTDNTGSRTTNIRLGLERADFAMAYLIKNGITASKIKTSSKGPDSPIATNATEEGRSKNRRTVVTLN</sequence>
<organism evidence="5 6">
    <name type="scientific">Croceitalea marina</name>
    <dbReference type="NCBI Taxonomy" id="1775166"/>
    <lineage>
        <taxon>Bacteria</taxon>
        <taxon>Pseudomonadati</taxon>
        <taxon>Bacteroidota</taxon>
        <taxon>Flavobacteriia</taxon>
        <taxon>Flavobacteriales</taxon>
        <taxon>Flavobacteriaceae</taxon>
        <taxon>Croceitalea</taxon>
    </lineage>
</organism>